<dbReference type="Proteomes" id="UP000605992">
    <property type="component" value="Unassembled WGS sequence"/>
</dbReference>
<sequence>MVISRSWLVNTGQPECHEYGRSALVTSRTVAENFGGPVRVGEGAGVGSGAGVAEGEGAGVTAASAWKAPDVDVATLVPPQAVNPRTAAAATADLGFHLDGIRAEYLCAASREADSRVGAPAS</sequence>
<name>A0A8J3XV80_9ACTN</name>
<reference evidence="1" key="1">
    <citation type="submission" date="2021-01" db="EMBL/GenBank/DDBJ databases">
        <title>Whole genome shotgun sequence of Planotetraspora thailandica NBRC 104271.</title>
        <authorList>
            <person name="Komaki H."/>
            <person name="Tamura T."/>
        </authorList>
    </citation>
    <scope>NUCLEOTIDE SEQUENCE</scope>
    <source>
        <strain evidence="1">NBRC 104271</strain>
    </source>
</reference>
<keyword evidence="2" id="KW-1185">Reference proteome</keyword>
<dbReference type="AlphaFoldDB" id="A0A8J3XV80"/>
<accession>A0A8J3XV80</accession>
<organism evidence="1 2">
    <name type="scientific">Planotetraspora thailandica</name>
    <dbReference type="NCBI Taxonomy" id="487172"/>
    <lineage>
        <taxon>Bacteria</taxon>
        <taxon>Bacillati</taxon>
        <taxon>Actinomycetota</taxon>
        <taxon>Actinomycetes</taxon>
        <taxon>Streptosporangiales</taxon>
        <taxon>Streptosporangiaceae</taxon>
        <taxon>Planotetraspora</taxon>
    </lineage>
</organism>
<protein>
    <submittedName>
        <fullName evidence="1">Uncharacterized protein</fullName>
    </submittedName>
</protein>
<gene>
    <name evidence="1" type="ORF">Pth03_46460</name>
</gene>
<dbReference type="EMBL" id="BOOR01000034">
    <property type="protein sequence ID" value="GII56257.1"/>
    <property type="molecule type" value="Genomic_DNA"/>
</dbReference>
<evidence type="ECO:0000313" key="2">
    <source>
        <dbReference type="Proteomes" id="UP000605992"/>
    </source>
</evidence>
<evidence type="ECO:0000313" key="1">
    <source>
        <dbReference type="EMBL" id="GII56257.1"/>
    </source>
</evidence>
<comment type="caution">
    <text evidence="1">The sequence shown here is derived from an EMBL/GenBank/DDBJ whole genome shotgun (WGS) entry which is preliminary data.</text>
</comment>
<proteinExistence type="predicted"/>